<dbReference type="Proteomes" id="UP000654075">
    <property type="component" value="Unassembled WGS sequence"/>
</dbReference>
<feature type="signal peptide" evidence="2">
    <location>
        <begin position="1"/>
        <end position="26"/>
    </location>
</feature>
<keyword evidence="1" id="KW-1133">Transmembrane helix</keyword>
<dbReference type="EMBL" id="CAJNNV010005825">
    <property type="protein sequence ID" value="CAE8592689.1"/>
    <property type="molecule type" value="Genomic_DNA"/>
</dbReference>
<evidence type="ECO:0000313" key="3">
    <source>
        <dbReference type="EMBL" id="CAE8592689.1"/>
    </source>
</evidence>
<gene>
    <name evidence="3" type="ORF">PGLA1383_LOCUS11325</name>
</gene>
<evidence type="ECO:0000313" key="4">
    <source>
        <dbReference type="Proteomes" id="UP000654075"/>
    </source>
</evidence>
<accession>A0A813E1X5</accession>
<keyword evidence="1" id="KW-0812">Transmembrane</keyword>
<feature type="transmembrane region" description="Helical" evidence="1">
    <location>
        <begin position="73"/>
        <end position="96"/>
    </location>
</feature>
<reference evidence="3" key="1">
    <citation type="submission" date="2021-02" db="EMBL/GenBank/DDBJ databases">
        <authorList>
            <person name="Dougan E. K."/>
            <person name="Rhodes N."/>
            <person name="Thang M."/>
            <person name="Chan C."/>
        </authorList>
    </citation>
    <scope>NUCLEOTIDE SEQUENCE</scope>
</reference>
<protein>
    <submittedName>
        <fullName evidence="3">Uncharacterized protein</fullName>
    </submittedName>
</protein>
<organism evidence="3 4">
    <name type="scientific">Polarella glacialis</name>
    <name type="common">Dinoflagellate</name>
    <dbReference type="NCBI Taxonomy" id="89957"/>
    <lineage>
        <taxon>Eukaryota</taxon>
        <taxon>Sar</taxon>
        <taxon>Alveolata</taxon>
        <taxon>Dinophyceae</taxon>
        <taxon>Suessiales</taxon>
        <taxon>Suessiaceae</taxon>
        <taxon>Polarella</taxon>
    </lineage>
</organism>
<keyword evidence="2" id="KW-0732">Signal</keyword>
<proteinExistence type="predicted"/>
<evidence type="ECO:0000256" key="2">
    <source>
        <dbReference type="SAM" id="SignalP"/>
    </source>
</evidence>
<feature type="chain" id="PRO_5032531821" evidence="2">
    <location>
        <begin position="27"/>
        <end position="233"/>
    </location>
</feature>
<dbReference type="OMA" id="ANYASKM"/>
<keyword evidence="4" id="KW-1185">Reference proteome</keyword>
<keyword evidence="1" id="KW-0472">Membrane</keyword>
<name>A0A813E1X5_POLGL</name>
<sequence length="233" mass="23862">MPVARRGRSAALLAVALGVPALLTFTAGPAPVARPRFERGLVALEAEAQAEPAEKTSSMALVKVNEENSVTTAGVLGGLVGLFVGGVWVGGALFAASSYLARKKDDDLAAGLKGIAAGGLEALNYVDYLNVKYEVTDQVGSALSNALGDAKSGDNKETVSSVTGVFDSVTQAITSFDKDVGIKDTLGGILSAGGELASTAVNKVFELNEQYKVTDQLKEKIDGALNEGKSAAK</sequence>
<comment type="caution">
    <text evidence="3">The sequence shown here is derived from an EMBL/GenBank/DDBJ whole genome shotgun (WGS) entry which is preliminary data.</text>
</comment>
<dbReference type="AlphaFoldDB" id="A0A813E1X5"/>
<evidence type="ECO:0000256" key="1">
    <source>
        <dbReference type="SAM" id="Phobius"/>
    </source>
</evidence>